<accession>A0A7C9VEP1</accession>
<dbReference type="Proteomes" id="UP000481252">
    <property type="component" value="Unassembled WGS sequence"/>
</dbReference>
<organism evidence="2 3">
    <name type="scientific">Mesorhizobium zhangyense</name>
    <dbReference type="NCBI Taxonomy" id="1776730"/>
    <lineage>
        <taxon>Bacteria</taxon>
        <taxon>Pseudomonadati</taxon>
        <taxon>Pseudomonadota</taxon>
        <taxon>Alphaproteobacteria</taxon>
        <taxon>Hyphomicrobiales</taxon>
        <taxon>Phyllobacteriaceae</taxon>
        <taxon>Mesorhizobium</taxon>
    </lineage>
</organism>
<dbReference type="GO" id="GO:0032259">
    <property type="term" value="P:methylation"/>
    <property type="evidence" value="ECO:0007669"/>
    <property type="project" value="UniProtKB-KW"/>
</dbReference>
<comment type="caution">
    <text evidence="2">The sequence shown here is derived from an EMBL/GenBank/DDBJ whole genome shotgun (WGS) entry which is preliminary data.</text>
</comment>
<proteinExistence type="predicted"/>
<dbReference type="SUPFAM" id="SSF53335">
    <property type="entry name" value="S-adenosyl-L-methionine-dependent methyltransferases"/>
    <property type="match status" value="1"/>
</dbReference>
<gene>
    <name evidence="2" type="ORF">G6N74_24155</name>
</gene>
<dbReference type="GO" id="GO:0008168">
    <property type="term" value="F:methyltransferase activity"/>
    <property type="evidence" value="ECO:0007669"/>
    <property type="project" value="UniProtKB-KW"/>
</dbReference>
<dbReference type="CDD" id="cd02440">
    <property type="entry name" value="AdoMet_MTases"/>
    <property type="match status" value="1"/>
</dbReference>
<feature type="domain" description="Methyltransferase" evidence="1">
    <location>
        <begin position="37"/>
        <end position="123"/>
    </location>
</feature>
<dbReference type="EMBL" id="JAAKZG010000013">
    <property type="protein sequence ID" value="NGN44167.1"/>
    <property type="molecule type" value="Genomic_DNA"/>
</dbReference>
<dbReference type="InterPro" id="IPR029063">
    <property type="entry name" value="SAM-dependent_MTases_sf"/>
</dbReference>
<dbReference type="Gene3D" id="3.40.50.150">
    <property type="entry name" value="Vaccinia Virus protein VP39"/>
    <property type="match status" value="1"/>
</dbReference>
<dbReference type="AlphaFoldDB" id="A0A7C9VEP1"/>
<evidence type="ECO:0000313" key="3">
    <source>
        <dbReference type="Proteomes" id="UP000481252"/>
    </source>
</evidence>
<protein>
    <submittedName>
        <fullName evidence="2">Class I SAM-dependent methyltransferase</fullName>
    </submittedName>
</protein>
<reference evidence="2 3" key="1">
    <citation type="submission" date="2020-02" db="EMBL/GenBank/DDBJ databases">
        <title>Genome sequence of the type strain CGMCC 1.15528 of Mesorhizobium zhangyense.</title>
        <authorList>
            <person name="Gao J."/>
            <person name="Sun J."/>
        </authorList>
    </citation>
    <scope>NUCLEOTIDE SEQUENCE [LARGE SCALE GENOMIC DNA]</scope>
    <source>
        <strain evidence="2 3">CGMCC 1.15528</strain>
    </source>
</reference>
<keyword evidence="2" id="KW-0808">Transferase</keyword>
<sequence>MSKTPSEIFGSVHYQRHNARRLEHLARLSLPIEKSDVLELGSGPGDHTTFFLDRGCSVTAIDARQENLDLLNQRLNPKGAGKVSTVLGDLERPGDVDVKPHSIVYCYGLLYHLGDPETALNWMASRCEKMLLLETCVSFGSEDKLVAVAEKKEMASQSFSGTGTRPTRAWLHNRLNKLFSHVYVPVFQPYHEEFPTDWTRKDAWGSHARAIFVASRQAISNPLLLDFLPPRQTRG</sequence>
<dbReference type="Pfam" id="PF13649">
    <property type="entry name" value="Methyltransf_25"/>
    <property type="match status" value="1"/>
</dbReference>
<dbReference type="RefSeq" id="WP_165120564.1">
    <property type="nucleotide sequence ID" value="NZ_JAAKZG010000013.1"/>
</dbReference>
<dbReference type="InterPro" id="IPR041698">
    <property type="entry name" value="Methyltransf_25"/>
</dbReference>
<evidence type="ECO:0000259" key="1">
    <source>
        <dbReference type="Pfam" id="PF13649"/>
    </source>
</evidence>
<keyword evidence="2" id="KW-0489">Methyltransferase</keyword>
<keyword evidence="3" id="KW-1185">Reference proteome</keyword>
<name>A0A7C9VEP1_9HYPH</name>
<evidence type="ECO:0000313" key="2">
    <source>
        <dbReference type="EMBL" id="NGN44167.1"/>
    </source>
</evidence>